<dbReference type="GO" id="GO:0004672">
    <property type="term" value="F:protein kinase activity"/>
    <property type="evidence" value="ECO:0007669"/>
    <property type="project" value="InterPro"/>
</dbReference>
<evidence type="ECO:0000259" key="5">
    <source>
        <dbReference type="PROSITE" id="PS50011"/>
    </source>
</evidence>
<dbReference type="RefSeq" id="WP_091504473.1">
    <property type="nucleotide sequence ID" value="NZ_CBDRCA010000004.1"/>
</dbReference>
<dbReference type="GO" id="GO:0005524">
    <property type="term" value="F:ATP binding"/>
    <property type="evidence" value="ECO:0007669"/>
    <property type="project" value="UniProtKB-KW"/>
</dbReference>
<dbReference type="AlphaFoldDB" id="A0A1I3M0Q6"/>
<evidence type="ECO:0000256" key="4">
    <source>
        <dbReference type="ARBA" id="ARBA00022840"/>
    </source>
</evidence>
<protein>
    <submittedName>
        <fullName evidence="6">Protein kinase domain-containing protein</fullName>
    </submittedName>
</protein>
<dbReference type="Pfam" id="PF00069">
    <property type="entry name" value="Pkinase"/>
    <property type="match status" value="1"/>
</dbReference>
<sequence>MKLGETVNGYLVVSKPTNAGAGKCLWAFAEKDGQEYFVKEFLEPKRPKPDSMGSIEDKQRRYAECRRFEERHRRVASLLRADHPLAGNLVLTKDFFAEGTRYYKVTRRIRGEDRQPHELDSERQAIVLRTLADSLALLHEHGIVHGDLKPDNVLLYRPPRSDVYTAKLIDFDDAYPAGEPPDPDSIGGNPVYGAPEWLRYVRGDPGAELTQAADMFAFGLLIHTYLFGAPPAVPPGYDSAAAAVLAGEPLTWDPRLAGAPAGLLRALAHADPGQRPDITAAAAVLSRDGANRVRINLAGRTRVPPGSGRLRINLTGNGRRS</sequence>
<dbReference type="PANTHER" id="PTHR24349">
    <property type="entry name" value="SERINE/THREONINE-PROTEIN KINASE"/>
    <property type="match status" value="1"/>
</dbReference>
<dbReference type="SMART" id="SM00220">
    <property type="entry name" value="S_TKc"/>
    <property type="match status" value="1"/>
</dbReference>
<dbReference type="InterPro" id="IPR011009">
    <property type="entry name" value="Kinase-like_dom_sf"/>
</dbReference>
<evidence type="ECO:0000256" key="3">
    <source>
        <dbReference type="ARBA" id="ARBA00022777"/>
    </source>
</evidence>
<dbReference type="STRING" id="115433.SAMN05421835_102128"/>
<organism evidence="6 7">
    <name type="scientific">Amycolatopsis sacchari</name>
    <dbReference type="NCBI Taxonomy" id="115433"/>
    <lineage>
        <taxon>Bacteria</taxon>
        <taxon>Bacillati</taxon>
        <taxon>Actinomycetota</taxon>
        <taxon>Actinomycetes</taxon>
        <taxon>Pseudonocardiales</taxon>
        <taxon>Pseudonocardiaceae</taxon>
        <taxon>Amycolatopsis</taxon>
    </lineage>
</organism>
<proteinExistence type="predicted"/>
<name>A0A1I3M0Q6_9PSEU</name>
<dbReference type="InterPro" id="IPR000719">
    <property type="entry name" value="Prot_kinase_dom"/>
</dbReference>
<evidence type="ECO:0000313" key="7">
    <source>
        <dbReference type="Proteomes" id="UP000199025"/>
    </source>
</evidence>
<dbReference type="InterPro" id="IPR050205">
    <property type="entry name" value="CDPK_Ser/Thr_kinases"/>
</dbReference>
<dbReference type="SUPFAM" id="SSF56112">
    <property type="entry name" value="Protein kinase-like (PK-like)"/>
    <property type="match status" value="1"/>
</dbReference>
<dbReference type="EMBL" id="FORP01000002">
    <property type="protein sequence ID" value="SFI90548.1"/>
    <property type="molecule type" value="Genomic_DNA"/>
</dbReference>
<keyword evidence="4" id="KW-0067">ATP-binding</keyword>
<evidence type="ECO:0000256" key="2">
    <source>
        <dbReference type="ARBA" id="ARBA00022741"/>
    </source>
</evidence>
<evidence type="ECO:0000256" key="1">
    <source>
        <dbReference type="ARBA" id="ARBA00022679"/>
    </source>
</evidence>
<dbReference type="PROSITE" id="PS50011">
    <property type="entry name" value="PROTEIN_KINASE_DOM"/>
    <property type="match status" value="1"/>
</dbReference>
<reference evidence="6 7" key="1">
    <citation type="submission" date="2016-10" db="EMBL/GenBank/DDBJ databases">
        <authorList>
            <person name="de Groot N.N."/>
        </authorList>
    </citation>
    <scope>NUCLEOTIDE SEQUENCE [LARGE SCALE GENOMIC DNA]</scope>
    <source>
        <strain evidence="6 7">DSM 44468</strain>
    </source>
</reference>
<accession>A0A1I3M0Q6</accession>
<keyword evidence="1" id="KW-0808">Transferase</keyword>
<keyword evidence="7" id="KW-1185">Reference proteome</keyword>
<keyword evidence="3 6" id="KW-0418">Kinase</keyword>
<dbReference type="Gene3D" id="1.10.510.10">
    <property type="entry name" value="Transferase(Phosphotransferase) domain 1"/>
    <property type="match status" value="1"/>
</dbReference>
<evidence type="ECO:0000313" key="6">
    <source>
        <dbReference type="EMBL" id="SFI90548.1"/>
    </source>
</evidence>
<dbReference type="Proteomes" id="UP000199025">
    <property type="component" value="Unassembled WGS sequence"/>
</dbReference>
<dbReference type="InterPro" id="IPR008271">
    <property type="entry name" value="Ser/Thr_kinase_AS"/>
</dbReference>
<gene>
    <name evidence="6" type="ORF">SAMN05421835_102128</name>
</gene>
<dbReference type="PROSITE" id="PS00108">
    <property type="entry name" value="PROTEIN_KINASE_ST"/>
    <property type="match status" value="1"/>
</dbReference>
<feature type="domain" description="Protein kinase" evidence="5">
    <location>
        <begin position="1"/>
        <end position="285"/>
    </location>
</feature>
<keyword evidence="2" id="KW-0547">Nucleotide-binding</keyword>
<dbReference type="OrthoDB" id="9788659at2"/>